<dbReference type="PANTHER" id="PTHR43280">
    <property type="entry name" value="ARAC-FAMILY TRANSCRIPTIONAL REGULATOR"/>
    <property type="match status" value="1"/>
</dbReference>
<dbReference type="Pfam" id="PF12833">
    <property type="entry name" value="HTH_18"/>
    <property type="match status" value="1"/>
</dbReference>
<accession>A0ABW0QWQ4</accession>
<dbReference type="PANTHER" id="PTHR43280:SF2">
    <property type="entry name" value="HTH-TYPE TRANSCRIPTIONAL REGULATOR EXSA"/>
    <property type="match status" value="1"/>
</dbReference>
<sequence length="302" mass="35572">MARIMNIDFRQLPLYFAYERRSDSPEQFEGIFHAHQGVEILMVHEGAGTLIVDQRSYDIRPGMICVFQPFQLHHVQVNLSEGVPFVRSIVHYEPPTYEAYFDRWPALRAFFKHMHKGRLVSPCLYDLQGLERLSTILLSLHESLPELSRDDYEAYSLFLISFFRAFKTLWEKQSTHPSGEQESRRLHQAERIMEWLEVRYKEPLRLEQMGKDLHLSPHHLSHLFKEYSGNSISDYVSAKRMQAAVILLMSGDYSVARIAEEVGMPNCSHFCKQFKTHFGSTPHQYRKQWHENSHSKQPQYLK</sequence>
<dbReference type="RefSeq" id="WP_378111097.1">
    <property type="nucleotide sequence ID" value="NZ_JBHSNC010000021.1"/>
</dbReference>
<dbReference type="SUPFAM" id="SSF46689">
    <property type="entry name" value="Homeodomain-like"/>
    <property type="match status" value="2"/>
</dbReference>
<proteinExistence type="predicted"/>
<feature type="domain" description="HTH araC/xylS-type" evidence="4">
    <location>
        <begin position="190"/>
        <end position="288"/>
    </location>
</feature>
<keyword evidence="6" id="KW-1185">Reference proteome</keyword>
<dbReference type="InterPro" id="IPR003313">
    <property type="entry name" value="AraC-bd"/>
</dbReference>
<dbReference type="Pfam" id="PF02311">
    <property type="entry name" value="AraC_binding"/>
    <property type="match status" value="1"/>
</dbReference>
<evidence type="ECO:0000256" key="3">
    <source>
        <dbReference type="ARBA" id="ARBA00023163"/>
    </source>
</evidence>
<dbReference type="PROSITE" id="PS00041">
    <property type="entry name" value="HTH_ARAC_FAMILY_1"/>
    <property type="match status" value="1"/>
</dbReference>
<organism evidence="5 6">
    <name type="scientific">Cohnella yongneupensis</name>
    <dbReference type="NCBI Taxonomy" id="425006"/>
    <lineage>
        <taxon>Bacteria</taxon>
        <taxon>Bacillati</taxon>
        <taxon>Bacillota</taxon>
        <taxon>Bacilli</taxon>
        <taxon>Bacillales</taxon>
        <taxon>Paenibacillaceae</taxon>
        <taxon>Cohnella</taxon>
    </lineage>
</organism>
<dbReference type="Gene3D" id="1.10.10.60">
    <property type="entry name" value="Homeodomain-like"/>
    <property type="match status" value="2"/>
</dbReference>
<gene>
    <name evidence="5" type="ORF">ACFPQ4_07195</name>
</gene>
<dbReference type="InterPro" id="IPR020449">
    <property type="entry name" value="Tscrpt_reg_AraC-type_HTH"/>
</dbReference>
<dbReference type="PROSITE" id="PS01124">
    <property type="entry name" value="HTH_ARAC_FAMILY_2"/>
    <property type="match status" value="1"/>
</dbReference>
<dbReference type="SMART" id="SM00342">
    <property type="entry name" value="HTH_ARAC"/>
    <property type="match status" value="1"/>
</dbReference>
<keyword evidence="1" id="KW-0805">Transcription regulation</keyword>
<protein>
    <submittedName>
        <fullName evidence="5">Helix-turn-helix domain-containing protein</fullName>
    </submittedName>
</protein>
<dbReference type="InterPro" id="IPR037923">
    <property type="entry name" value="HTH-like"/>
</dbReference>
<dbReference type="Proteomes" id="UP001596108">
    <property type="component" value="Unassembled WGS sequence"/>
</dbReference>
<evidence type="ECO:0000256" key="1">
    <source>
        <dbReference type="ARBA" id="ARBA00023015"/>
    </source>
</evidence>
<name>A0ABW0QWQ4_9BACL</name>
<dbReference type="InterPro" id="IPR018060">
    <property type="entry name" value="HTH_AraC"/>
</dbReference>
<dbReference type="PRINTS" id="PR00032">
    <property type="entry name" value="HTHARAC"/>
</dbReference>
<keyword evidence="2" id="KW-0238">DNA-binding</keyword>
<reference evidence="6" key="1">
    <citation type="journal article" date="2019" name="Int. J. Syst. Evol. Microbiol.">
        <title>The Global Catalogue of Microorganisms (GCM) 10K type strain sequencing project: providing services to taxonomists for standard genome sequencing and annotation.</title>
        <authorList>
            <consortium name="The Broad Institute Genomics Platform"/>
            <consortium name="The Broad Institute Genome Sequencing Center for Infectious Disease"/>
            <person name="Wu L."/>
            <person name="Ma J."/>
        </authorList>
    </citation>
    <scope>NUCLEOTIDE SEQUENCE [LARGE SCALE GENOMIC DNA]</scope>
    <source>
        <strain evidence="6">CGMCC 1.18578</strain>
    </source>
</reference>
<dbReference type="InterPro" id="IPR018062">
    <property type="entry name" value="HTH_AraC-typ_CS"/>
</dbReference>
<evidence type="ECO:0000313" key="5">
    <source>
        <dbReference type="EMBL" id="MFC5529235.1"/>
    </source>
</evidence>
<comment type="caution">
    <text evidence="5">The sequence shown here is derived from an EMBL/GenBank/DDBJ whole genome shotgun (WGS) entry which is preliminary data.</text>
</comment>
<dbReference type="InterPro" id="IPR014710">
    <property type="entry name" value="RmlC-like_jellyroll"/>
</dbReference>
<evidence type="ECO:0000256" key="2">
    <source>
        <dbReference type="ARBA" id="ARBA00023125"/>
    </source>
</evidence>
<dbReference type="InterPro" id="IPR009057">
    <property type="entry name" value="Homeodomain-like_sf"/>
</dbReference>
<evidence type="ECO:0000259" key="4">
    <source>
        <dbReference type="PROSITE" id="PS01124"/>
    </source>
</evidence>
<dbReference type="SUPFAM" id="SSF51215">
    <property type="entry name" value="Regulatory protein AraC"/>
    <property type="match status" value="1"/>
</dbReference>
<dbReference type="EMBL" id="JBHSNC010000021">
    <property type="protein sequence ID" value="MFC5529235.1"/>
    <property type="molecule type" value="Genomic_DNA"/>
</dbReference>
<evidence type="ECO:0000313" key="6">
    <source>
        <dbReference type="Proteomes" id="UP001596108"/>
    </source>
</evidence>
<dbReference type="Gene3D" id="2.60.120.10">
    <property type="entry name" value="Jelly Rolls"/>
    <property type="match status" value="1"/>
</dbReference>
<keyword evidence="3" id="KW-0804">Transcription</keyword>